<evidence type="ECO:0000313" key="1">
    <source>
        <dbReference type="EMBL" id="SFU18981.1"/>
    </source>
</evidence>
<keyword evidence="2" id="KW-1185">Reference proteome</keyword>
<dbReference type="Proteomes" id="UP000199187">
    <property type="component" value="Unassembled WGS sequence"/>
</dbReference>
<dbReference type="RefSeq" id="WP_139234452.1">
    <property type="nucleotide sequence ID" value="NZ_CP045300.1"/>
</dbReference>
<name>A0A1I7E4W5_9ENTR</name>
<accession>A0A1I7E4W5</accession>
<proteinExistence type="predicted"/>
<dbReference type="AlphaFoldDB" id="A0A1I7E4W5"/>
<evidence type="ECO:0000313" key="2">
    <source>
        <dbReference type="Proteomes" id="UP000199187"/>
    </source>
</evidence>
<organism evidence="1 2">
    <name type="scientific">Kosakonia arachidis</name>
    <dbReference type="NCBI Taxonomy" id="551989"/>
    <lineage>
        <taxon>Bacteria</taxon>
        <taxon>Pseudomonadati</taxon>
        <taxon>Pseudomonadota</taxon>
        <taxon>Gammaproteobacteria</taxon>
        <taxon>Enterobacterales</taxon>
        <taxon>Enterobacteriaceae</taxon>
        <taxon>Kosakonia</taxon>
    </lineage>
</organism>
<reference evidence="2" key="1">
    <citation type="submission" date="2016-10" db="EMBL/GenBank/DDBJ databases">
        <authorList>
            <person name="Varghese N."/>
            <person name="Submissions S."/>
        </authorList>
    </citation>
    <scope>NUCLEOTIDE SEQUENCE [LARGE SCALE GENOMIC DNA]</scope>
    <source>
        <strain evidence="2">Ah-143</strain>
    </source>
</reference>
<gene>
    <name evidence="1" type="ORF">SAMN05192562_11010</name>
</gene>
<protein>
    <submittedName>
        <fullName evidence="1">Uncharacterized protein</fullName>
    </submittedName>
</protein>
<dbReference type="OrthoDB" id="9978976at2"/>
<dbReference type="EMBL" id="FPAU01000010">
    <property type="protein sequence ID" value="SFU18981.1"/>
    <property type="molecule type" value="Genomic_DNA"/>
</dbReference>
<sequence length="80" mass="9073">MATKYQTELALKALLTELHRTGQDLYTFVDEAILQMHQEKLFVKEDTIRERGGAEDALFASVEALAGRRPHVKPGNIEDF</sequence>